<gene>
    <name evidence="2" type="ORF">CDV52_18295</name>
</gene>
<reference evidence="2 3" key="1">
    <citation type="submission" date="2016-11" db="EMBL/GenBank/DDBJ databases">
        <title>Comparison of Traditional DNA-DNA Hybridization with In Silico Genomic Analysis.</title>
        <authorList>
            <person name="Nicholson A.C."/>
            <person name="Sammons S."/>
            <person name="Humrighouse B.W."/>
            <person name="Graziano J."/>
            <person name="Lasker B."/>
            <person name="Whitney A.M."/>
            <person name="Mcquiston J.R."/>
        </authorList>
    </citation>
    <scope>NUCLEOTIDE SEQUENCE [LARGE SCALE GENOMIC DNA]</scope>
    <source>
        <strain evidence="2 3">H2381</strain>
    </source>
</reference>
<feature type="region of interest" description="Disordered" evidence="1">
    <location>
        <begin position="120"/>
        <end position="139"/>
    </location>
</feature>
<dbReference type="OrthoDB" id="7886398at2"/>
<comment type="caution">
    <text evidence="2">The sequence shown here is derived from an EMBL/GenBank/DDBJ whole genome shotgun (WGS) entry which is preliminary data.</text>
</comment>
<proteinExistence type="predicted"/>
<organism evidence="2 3">
    <name type="scientific">Haematobacter missouriensis</name>
    <dbReference type="NCBI Taxonomy" id="366616"/>
    <lineage>
        <taxon>Bacteria</taxon>
        <taxon>Pseudomonadati</taxon>
        <taxon>Pseudomonadota</taxon>
        <taxon>Alphaproteobacteria</taxon>
        <taxon>Rhodobacterales</taxon>
        <taxon>Paracoccaceae</taxon>
        <taxon>Haematobacter</taxon>
    </lineage>
</organism>
<name>A0A212AIS6_9RHOB</name>
<protein>
    <submittedName>
        <fullName evidence="2">Uncharacterized protein</fullName>
    </submittedName>
</protein>
<sequence length="366" mass="39116">MALYRYWQREAGISSSKLTTSTALASLMSGRGYSVRTLSVTSGEYTTASGSTEQPFTATSTSGEVSISGIMPPGAQLIYTDDPQRQAIIYLGGGGGAVEVSSRTPATTTDAYGRTIHGSTLNPQPHQIPQDAPPPHGYDQRARTTVNTDVNATFSASRVAPFPLAMQVNDTCSFALSLVPGTTEEKGSYIREYFTLTILEGSPPVAAGKKVFAPQVVRTSPMGAILADVDAIYASLPRYSAAGTAPPVENFEGNIERLDKFQCSLRGNFKSTVSSTNGGYGDFMPYGSGIEDSNYGRQLACLQTALLPLLWTDAANEEMTKRVIKAVLSYGRQVDGTPTGPNGGIWGFSFPMAYLYRHFTGQDLSR</sequence>
<dbReference type="EMBL" id="NIPX01000039">
    <property type="protein sequence ID" value="OWJ81400.1"/>
    <property type="molecule type" value="Genomic_DNA"/>
</dbReference>
<evidence type="ECO:0000313" key="2">
    <source>
        <dbReference type="EMBL" id="OWJ81400.1"/>
    </source>
</evidence>
<dbReference type="AlphaFoldDB" id="A0A212AIS6"/>
<dbReference type="Proteomes" id="UP000196640">
    <property type="component" value="Unassembled WGS sequence"/>
</dbReference>
<dbReference type="RefSeq" id="WP_143412926.1">
    <property type="nucleotide sequence ID" value="NZ_NIPX01000039.1"/>
</dbReference>
<accession>A0A212AIS6</accession>
<evidence type="ECO:0000256" key="1">
    <source>
        <dbReference type="SAM" id="MobiDB-lite"/>
    </source>
</evidence>
<feature type="non-terminal residue" evidence="2">
    <location>
        <position position="366"/>
    </location>
</feature>
<evidence type="ECO:0000313" key="3">
    <source>
        <dbReference type="Proteomes" id="UP000196640"/>
    </source>
</evidence>